<dbReference type="GO" id="GO:0032153">
    <property type="term" value="C:cell division site"/>
    <property type="evidence" value="ECO:0007669"/>
    <property type="project" value="UniProtKB-UniRule"/>
</dbReference>
<evidence type="ECO:0000313" key="10">
    <source>
        <dbReference type="EMBL" id="MBJ6366458.1"/>
    </source>
</evidence>
<dbReference type="Gene3D" id="3.30.1330.20">
    <property type="entry name" value="Tubulin/FtsZ, C-terminal domain"/>
    <property type="match status" value="1"/>
</dbReference>
<evidence type="ECO:0000259" key="9">
    <source>
        <dbReference type="SMART" id="SM00865"/>
    </source>
</evidence>
<reference evidence="10" key="1">
    <citation type="submission" date="2020-12" db="EMBL/GenBank/DDBJ databases">
        <title>Snuella sp. nov., isolated from sediment in Incheon.</title>
        <authorList>
            <person name="Kim W."/>
        </authorList>
    </citation>
    <scope>NUCLEOTIDE SEQUENCE</scope>
    <source>
        <strain evidence="10">CAU 1569</strain>
    </source>
</reference>
<comment type="function">
    <text evidence="4 6">Essential cell division protein that forms a contractile ring structure (Z ring) at the future cell division site. The regulation of the ring assembly controls the timing and the location of cell division. One of the functions of the FtsZ ring is to recruit other cell division proteins to the septum to produce a new cell wall between the dividing cells. Binds GTP and shows GTPase activity.</text>
</comment>
<feature type="region of interest" description="Disordered" evidence="7">
    <location>
        <begin position="616"/>
        <end position="655"/>
    </location>
</feature>
<dbReference type="RefSeq" id="WP_199111807.1">
    <property type="nucleotide sequence ID" value="NZ_JAELVQ010000001.1"/>
</dbReference>
<dbReference type="PROSITE" id="PS01134">
    <property type="entry name" value="FTSZ_1"/>
    <property type="match status" value="1"/>
</dbReference>
<comment type="caution">
    <text evidence="10">The sequence shown here is derived from an EMBL/GenBank/DDBJ whole genome shotgun (WGS) entry which is preliminary data.</text>
</comment>
<dbReference type="SUPFAM" id="SSF55307">
    <property type="entry name" value="Tubulin C-terminal domain-like"/>
    <property type="match status" value="1"/>
</dbReference>
<dbReference type="SUPFAM" id="SSF52490">
    <property type="entry name" value="Tubulin nucleotide-binding domain-like"/>
    <property type="match status" value="1"/>
</dbReference>
<organism evidence="10 11">
    <name type="scientific">Snuella sedimenti</name>
    <dbReference type="NCBI Taxonomy" id="2798802"/>
    <lineage>
        <taxon>Bacteria</taxon>
        <taxon>Pseudomonadati</taxon>
        <taxon>Bacteroidota</taxon>
        <taxon>Flavobacteriia</taxon>
        <taxon>Flavobacteriales</taxon>
        <taxon>Flavobacteriaceae</taxon>
        <taxon>Snuella</taxon>
    </lineage>
</organism>
<dbReference type="GO" id="GO:0005737">
    <property type="term" value="C:cytoplasm"/>
    <property type="evidence" value="ECO:0007669"/>
    <property type="project" value="UniProtKB-SubCell"/>
</dbReference>
<feature type="binding site" evidence="4">
    <location>
        <begin position="29"/>
        <end position="33"/>
    </location>
    <ligand>
        <name>GTP</name>
        <dbReference type="ChEBI" id="CHEBI:37565"/>
    </ligand>
</feature>
<evidence type="ECO:0000256" key="6">
    <source>
        <dbReference type="RuleBase" id="RU000631"/>
    </source>
</evidence>
<dbReference type="Pfam" id="PF00091">
    <property type="entry name" value="Tubulin"/>
    <property type="match status" value="1"/>
</dbReference>
<dbReference type="GO" id="GO:0043093">
    <property type="term" value="P:FtsZ-dependent cytokinesis"/>
    <property type="evidence" value="ECO:0007669"/>
    <property type="project" value="UniProtKB-UniRule"/>
</dbReference>
<comment type="similarity">
    <text evidence="1 4 6">Belongs to the FtsZ family.</text>
</comment>
<feature type="compositionally biased region" description="Polar residues" evidence="7">
    <location>
        <begin position="643"/>
        <end position="655"/>
    </location>
</feature>
<feature type="binding site" evidence="4">
    <location>
        <position position="148"/>
    </location>
    <ligand>
        <name>GTP</name>
        <dbReference type="ChEBI" id="CHEBI:37565"/>
    </ligand>
</feature>
<dbReference type="AlphaFoldDB" id="A0A8J7J1U4"/>
<evidence type="ECO:0000256" key="2">
    <source>
        <dbReference type="ARBA" id="ARBA00022741"/>
    </source>
</evidence>
<dbReference type="FunFam" id="3.40.50.1440:FF:000001">
    <property type="entry name" value="Cell division protein FtsZ"/>
    <property type="match status" value="1"/>
</dbReference>
<dbReference type="InterPro" id="IPR000158">
    <property type="entry name" value="Cell_div_FtsZ"/>
</dbReference>
<evidence type="ECO:0000256" key="3">
    <source>
        <dbReference type="ARBA" id="ARBA00023134"/>
    </source>
</evidence>
<evidence type="ECO:0000256" key="1">
    <source>
        <dbReference type="ARBA" id="ARBA00009690"/>
    </source>
</evidence>
<feature type="binding site" evidence="4">
    <location>
        <position position="152"/>
    </location>
    <ligand>
        <name>GTP</name>
        <dbReference type="ChEBI" id="CHEBI:37565"/>
    </ligand>
</feature>
<feature type="compositionally biased region" description="Basic and acidic residues" evidence="7">
    <location>
        <begin position="618"/>
        <end position="628"/>
    </location>
</feature>
<dbReference type="InterPro" id="IPR036525">
    <property type="entry name" value="Tubulin/FtsZ_GTPase_sf"/>
</dbReference>
<proteinExistence type="inferred from homology"/>
<dbReference type="NCBIfam" id="TIGR00065">
    <property type="entry name" value="ftsZ"/>
    <property type="match status" value="1"/>
</dbReference>
<comment type="subunit">
    <text evidence="4">Homodimer. Polymerizes to form a dynamic ring structure in a strictly GTP-dependent manner. Interacts directly with several other division proteins.</text>
</comment>
<dbReference type="CDD" id="cd02201">
    <property type="entry name" value="FtsZ_type1"/>
    <property type="match status" value="1"/>
</dbReference>
<comment type="subcellular location">
    <subcellularLocation>
        <location evidence="4">Cytoplasm</location>
    </subcellularLocation>
    <text evidence="4">Assembles at midcell at the inner surface of the cytoplasmic membrane.</text>
</comment>
<keyword evidence="3 4" id="KW-0342">GTP-binding</keyword>
<feature type="region of interest" description="Disordered" evidence="7">
    <location>
        <begin position="552"/>
        <end position="576"/>
    </location>
</feature>
<dbReference type="EMBL" id="JAELVQ010000001">
    <property type="protein sequence ID" value="MBJ6366458.1"/>
    <property type="molecule type" value="Genomic_DNA"/>
</dbReference>
<dbReference type="Pfam" id="PF12327">
    <property type="entry name" value="FtsZ_C"/>
    <property type="match status" value="1"/>
</dbReference>
<dbReference type="Proteomes" id="UP000610931">
    <property type="component" value="Unassembled WGS sequence"/>
</dbReference>
<keyword evidence="4 6" id="KW-0717">Septation</keyword>
<dbReference type="Gene3D" id="3.40.50.1440">
    <property type="entry name" value="Tubulin/FtsZ, GTPase domain"/>
    <property type="match status" value="1"/>
</dbReference>
<dbReference type="PROSITE" id="PS01135">
    <property type="entry name" value="FTSZ_2"/>
    <property type="match status" value="1"/>
</dbReference>
<dbReference type="HAMAP" id="MF_00909">
    <property type="entry name" value="FtsZ"/>
    <property type="match status" value="1"/>
</dbReference>
<dbReference type="GO" id="GO:0003924">
    <property type="term" value="F:GTPase activity"/>
    <property type="evidence" value="ECO:0007669"/>
    <property type="project" value="UniProtKB-UniRule"/>
</dbReference>
<dbReference type="GO" id="GO:0005525">
    <property type="term" value="F:GTP binding"/>
    <property type="evidence" value="ECO:0007669"/>
    <property type="project" value="UniProtKB-UniRule"/>
</dbReference>
<keyword evidence="4 6" id="KW-0132">Cell division</keyword>
<evidence type="ECO:0000256" key="7">
    <source>
        <dbReference type="SAM" id="MobiDB-lite"/>
    </source>
</evidence>
<dbReference type="PANTHER" id="PTHR30314:SF3">
    <property type="entry name" value="MITOCHONDRIAL DIVISION PROTEIN FSZA"/>
    <property type="match status" value="1"/>
</dbReference>
<dbReference type="GO" id="GO:0000917">
    <property type="term" value="P:division septum assembly"/>
    <property type="evidence" value="ECO:0007669"/>
    <property type="project" value="UniProtKB-KW"/>
</dbReference>
<keyword evidence="2 4" id="KW-0547">Nucleotide-binding</keyword>
<sequence>MSSKKEFESITFDLPKNQSNVIKVIGVGGGGSNAINHMFQQGIKGVDFYICNTDAQALQNSGVPNKIQLGLNLTEGLGAGANPDIGEQSAVESFEDISQMLDTNTKMVFITAGMGGGTGTGAAPIIAKMAKDLDILTVGIVTMPFQFEGKMRLEQAQKGIENLRNVVDSLIVINNNKLREVYGNLGFKAGFSKADEVLSTAARGIAEVITHHYTQNIDLRDAKTVLSNSGTAIMGSALASGQNRAQEAIRKALDSPLLNDNKITGAKNVLLLIVSGAQEITIDEIGEINDHIQNEAGHGANIIMGVGEDESLEESIAVTIIATGFNVEQQDEISNTETKKVIHSLTEDKELSAAEKDPVIIAPVIELEKKKDPPIVRHTLDVDSEDLEFGTPENNVSNKQSTVKIPKDDSIVPTSEVIKNIDVVYDEVKANYQEDEDFVIKPVTRMSNIEKVDVEEEQQITLTFDMPISPTKENTEKEDVSESKAINDSIKKIPVKDYIELITVTESNEQGEVRYALDDYIELESTTTRKQIKAKKTLEDLESSDIVFEKKQLEKPQEVEEAPTDEVDPMNSPISDMLKERAAERRRKMKDFNYKFNNAKIDDIEKIPAYKRQGVNLEDAKHSSETDISRTSIGVDDNDDIQLRSNNSFLHDNVD</sequence>
<feature type="domain" description="Tubulin/FtsZ GTPase" evidence="8">
    <location>
        <begin position="21"/>
        <end position="213"/>
    </location>
</feature>
<evidence type="ECO:0000313" key="11">
    <source>
        <dbReference type="Proteomes" id="UP000610931"/>
    </source>
</evidence>
<gene>
    <name evidence="4 10" type="primary">ftsZ</name>
    <name evidence="10" type="ORF">JF259_00015</name>
</gene>
<keyword evidence="11" id="KW-1185">Reference proteome</keyword>
<dbReference type="InterPro" id="IPR008280">
    <property type="entry name" value="Tub_FtsZ_C"/>
</dbReference>
<keyword evidence="4 6" id="KW-0131">Cell cycle</keyword>
<dbReference type="SMART" id="SM00864">
    <property type="entry name" value="Tubulin"/>
    <property type="match status" value="1"/>
</dbReference>
<feature type="domain" description="Tubulin/FtsZ 2-layer sandwich" evidence="9">
    <location>
        <begin position="216"/>
        <end position="334"/>
    </location>
</feature>
<evidence type="ECO:0000256" key="4">
    <source>
        <dbReference type="HAMAP-Rule" id="MF_00909"/>
    </source>
</evidence>
<protein>
    <recommendedName>
        <fullName evidence="4 5">Cell division protein FtsZ</fullName>
    </recommendedName>
</protein>
<dbReference type="SMART" id="SM00865">
    <property type="entry name" value="Tubulin_C"/>
    <property type="match status" value="1"/>
</dbReference>
<feature type="binding site" evidence="4">
    <location>
        <begin position="117"/>
        <end position="119"/>
    </location>
    <ligand>
        <name>GTP</name>
        <dbReference type="ChEBI" id="CHEBI:37565"/>
    </ligand>
</feature>
<dbReference type="InterPro" id="IPR037103">
    <property type="entry name" value="Tubulin/FtsZ-like_C"/>
</dbReference>
<dbReference type="InterPro" id="IPR003008">
    <property type="entry name" value="Tubulin_FtsZ_GTPase"/>
</dbReference>
<name>A0A8J7J1U4_9FLAO</name>
<dbReference type="PRINTS" id="PR00423">
    <property type="entry name" value="CELLDVISFTSZ"/>
</dbReference>
<evidence type="ECO:0000259" key="8">
    <source>
        <dbReference type="SMART" id="SM00864"/>
    </source>
</evidence>
<keyword evidence="4" id="KW-0963">Cytoplasm</keyword>
<dbReference type="GO" id="GO:0051258">
    <property type="term" value="P:protein polymerization"/>
    <property type="evidence" value="ECO:0007669"/>
    <property type="project" value="UniProtKB-UniRule"/>
</dbReference>
<dbReference type="InterPro" id="IPR018316">
    <property type="entry name" value="Tubulin/FtsZ_2-layer-sand-dom"/>
</dbReference>
<feature type="compositionally biased region" description="Acidic residues" evidence="7">
    <location>
        <begin position="559"/>
        <end position="568"/>
    </location>
</feature>
<dbReference type="PANTHER" id="PTHR30314">
    <property type="entry name" value="CELL DIVISION PROTEIN FTSZ-RELATED"/>
    <property type="match status" value="1"/>
</dbReference>
<dbReference type="InterPro" id="IPR020805">
    <property type="entry name" value="Cell_div_FtsZ_CS"/>
</dbReference>
<dbReference type="InterPro" id="IPR024757">
    <property type="entry name" value="FtsZ_C"/>
</dbReference>
<dbReference type="InterPro" id="IPR045061">
    <property type="entry name" value="FtsZ/CetZ"/>
</dbReference>
<accession>A0A8J7J1U4</accession>
<feature type="binding site" evidence="4">
    <location>
        <position position="195"/>
    </location>
    <ligand>
        <name>GTP</name>
        <dbReference type="ChEBI" id="CHEBI:37565"/>
    </ligand>
</feature>
<evidence type="ECO:0000256" key="5">
    <source>
        <dbReference type="NCBIfam" id="TIGR00065"/>
    </source>
</evidence>